<proteinExistence type="predicted"/>
<protein>
    <submittedName>
        <fullName evidence="1">Uncharacterized protein</fullName>
    </submittedName>
</protein>
<name>A0A0A8YAW6_ARUDO</name>
<accession>A0A0A8YAW6</accession>
<sequence>MTGLNFKKHDMAINSMRIEG</sequence>
<dbReference type="AlphaFoldDB" id="A0A0A8YAW6"/>
<organism evidence="1">
    <name type="scientific">Arundo donax</name>
    <name type="common">Giant reed</name>
    <name type="synonym">Donax arundinaceus</name>
    <dbReference type="NCBI Taxonomy" id="35708"/>
    <lineage>
        <taxon>Eukaryota</taxon>
        <taxon>Viridiplantae</taxon>
        <taxon>Streptophyta</taxon>
        <taxon>Embryophyta</taxon>
        <taxon>Tracheophyta</taxon>
        <taxon>Spermatophyta</taxon>
        <taxon>Magnoliopsida</taxon>
        <taxon>Liliopsida</taxon>
        <taxon>Poales</taxon>
        <taxon>Poaceae</taxon>
        <taxon>PACMAD clade</taxon>
        <taxon>Arundinoideae</taxon>
        <taxon>Arundineae</taxon>
        <taxon>Arundo</taxon>
    </lineage>
</organism>
<evidence type="ECO:0000313" key="1">
    <source>
        <dbReference type="EMBL" id="JAD20582.1"/>
    </source>
</evidence>
<dbReference type="EMBL" id="GBRH01277313">
    <property type="protein sequence ID" value="JAD20582.1"/>
    <property type="molecule type" value="Transcribed_RNA"/>
</dbReference>
<reference evidence="1" key="2">
    <citation type="journal article" date="2015" name="Data Brief">
        <title>Shoot transcriptome of the giant reed, Arundo donax.</title>
        <authorList>
            <person name="Barrero R.A."/>
            <person name="Guerrero F.D."/>
            <person name="Moolhuijzen P."/>
            <person name="Goolsby J.A."/>
            <person name="Tidwell J."/>
            <person name="Bellgard S.E."/>
            <person name="Bellgard M.I."/>
        </authorList>
    </citation>
    <scope>NUCLEOTIDE SEQUENCE</scope>
    <source>
        <tissue evidence="1">Shoot tissue taken approximately 20 cm above the soil surface</tissue>
    </source>
</reference>
<reference evidence="1" key="1">
    <citation type="submission" date="2014-09" db="EMBL/GenBank/DDBJ databases">
        <authorList>
            <person name="Magalhaes I.L.F."/>
            <person name="Oliveira U."/>
            <person name="Santos F.R."/>
            <person name="Vidigal T.H.D.A."/>
            <person name="Brescovit A.D."/>
            <person name="Santos A.J."/>
        </authorList>
    </citation>
    <scope>NUCLEOTIDE SEQUENCE</scope>
    <source>
        <tissue evidence="1">Shoot tissue taken approximately 20 cm above the soil surface</tissue>
    </source>
</reference>